<dbReference type="AlphaFoldDB" id="A0A077WH40"/>
<dbReference type="EMBL" id="LK023323">
    <property type="protein sequence ID" value="CDS07041.1"/>
    <property type="molecule type" value="Genomic_DNA"/>
</dbReference>
<keyword evidence="1" id="KW-0539">Nucleus</keyword>
<accession>A0A077WH40</accession>
<dbReference type="OrthoDB" id="3266505at2759"/>
<dbReference type="PANTHER" id="PTHR46910">
    <property type="entry name" value="TRANSCRIPTION FACTOR PDR1"/>
    <property type="match status" value="1"/>
</dbReference>
<feature type="compositionally biased region" description="Polar residues" evidence="2">
    <location>
        <begin position="602"/>
        <end position="621"/>
    </location>
</feature>
<feature type="region of interest" description="Disordered" evidence="2">
    <location>
        <begin position="44"/>
        <end position="76"/>
    </location>
</feature>
<dbReference type="InterPro" id="IPR050987">
    <property type="entry name" value="AtrR-like"/>
</dbReference>
<reference evidence="4" key="1">
    <citation type="journal article" date="2014" name="Genome Announc.">
        <title>De novo whole-genome sequence and genome annotation of Lichtheimia ramosa.</title>
        <authorList>
            <person name="Linde J."/>
            <person name="Schwartze V."/>
            <person name="Binder U."/>
            <person name="Lass-Florl C."/>
            <person name="Voigt K."/>
            <person name="Horn F."/>
        </authorList>
    </citation>
    <scope>NUCLEOTIDE SEQUENCE</scope>
    <source>
        <strain evidence="4">JMRC FSU:6197</strain>
    </source>
</reference>
<dbReference type="GO" id="GO:0006351">
    <property type="term" value="P:DNA-templated transcription"/>
    <property type="evidence" value="ECO:0007669"/>
    <property type="project" value="InterPro"/>
</dbReference>
<dbReference type="InterPro" id="IPR007219">
    <property type="entry name" value="XnlR_reg_dom"/>
</dbReference>
<feature type="region of interest" description="Disordered" evidence="2">
    <location>
        <begin position="528"/>
        <end position="571"/>
    </location>
</feature>
<dbReference type="GO" id="GO:0008270">
    <property type="term" value="F:zinc ion binding"/>
    <property type="evidence" value="ECO:0007669"/>
    <property type="project" value="InterPro"/>
</dbReference>
<dbReference type="GO" id="GO:0003700">
    <property type="term" value="F:DNA-binding transcription factor activity"/>
    <property type="evidence" value="ECO:0007669"/>
    <property type="project" value="InterPro"/>
</dbReference>
<dbReference type="PANTHER" id="PTHR46910:SF1">
    <property type="entry name" value="MISCELLANEOUS ZN(II)2CYS6 TRANSCRIPTION FACTOR (EUROFUNG)-RELATED"/>
    <property type="match status" value="1"/>
</dbReference>
<evidence type="ECO:0000256" key="1">
    <source>
        <dbReference type="ARBA" id="ARBA00023242"/>
    </source>
</evidence>
<protein>
    <recommendedName>
        <fullName evidence="3">Xylanolytic transcriptional activator regulatory domain-containing protein</fullName>
    </recommendedName>
</protein>
<evidence type="ECO:0000313" key="4">
    <source>
        <dbReference type="EMBL" id="CDS07041.1"/>
    </source>
</evidence>
<feature type="domain" description="Xylanolytic transcriptional activator regulatory" evidence="3">
    <location>
        <begin position="270"/>
        <end position="336"/>
    </location>
</feature>
<sequence length="808" mass="91921">MPTCGECNKESLSCRYDSATLADRIRDPLHLRDIEGRLKKVETQLARSAGNTSSRKQQMDKRPQQQPQGTAVRTSRAPDFRIENGGLCIETDISEAHHFLKALFRSVDSSQVEKRTREVFGPSLSLNKSDHIREMYDTNEHLLDYLMADDPIGDSWVNMVISSRHNRCFIMYQMVGQKPISCATTDLRRLASKNCKQDLLLAMSLRAFVYQHENDFHQDAEYPIQTSKGYQYMECAKNILEECYTTSSRTTIRALLYLFNFHMYQHPEEAFRYGDLAVRMAQDLDLHKGKYTNEDDRRLWWAAYWCNLYAAVHFERPLLILNEDIQVEFPKKLPDESLDVGYCIDFCIMSIKLLQIQKLMMDRFQTSNDSSMIFQRGKELEDHLNHWHSILPSHARVDEDCSGKDRSNIELGIILNTKFQHAKMQLYQCFLDSAGPLGLIAIHNCINTFHNLTEMLVRNDEMLNMCTWKVIIPDLHHILVTWRKITKTTNIEDSLLKLREVLKHHVFMYLKEAQSIIDLIEETLPSSQQRLENSSTTTMAERKSPASERDMHDFDPTNTHQQAGKQPVAIPSDDPYLMQFPISIPGFPLGDLAQAKWNVSDGLSKSSPTKVDNTASSNNDQPESRYELTTAFNHNDAVNVIQTRGDTESNSLHKKWPLNTDYRWVSDDGLLCTNLLDGVTPATDLAGLAISDTTAHQNVTGFSPAPVNSGQPLQTMINQSSPSTLNTSTTANQYYDLPAIPPLEHPTAASSSSLVNNAVQSSSTFLEAPARSGPSFHNLGVSDWQLAWNMFPNQVQDHSQWTKRSEGN</sequence>
<organism evidence="4">
    <name type="scientific">Lichtheimia ramosa</name>
    <dbReference type="NCBI Taxonomy" id="688394"/>
    <lineage>
        <taxon>Eukaryota</taxon>
        <taxon>Fungi</taxon>
        <taxon>Fungi incertae sedis</taxon>
        <taxon>Mucoromycota</taxon>
        <taxon>Mucoromycotina</taxon>
        <taxon>Mucoromycetes</taxon>
        <taxon>Mucorales</taxon>
        <taxon>Lichtheimiaceae</taxon>
        <taxon>Lichtheimia</taxon>
    </lineage>
</organism>
<dbReference type="GO" id="GO:0003677">
    <property type="term" value="F:DNA binding"/>
    <property type="evidence" value="ECO:0007669"/>
    <property type="project" value="InterPro"/>
</dbReference>
<feature type="compositionally biased region" description="Basic and acidic residues" evidence="2">
    <location>
        <begin position="540"/>
        <end position="555"/>
    </location>
</feature>
<dbReference type="Pfam" id="PF04082">
    <property type="entry name" value="Fungal_trans"/>
    <property type="match status" value="1"/>
</dbReference>
<evidence type="ECO:0000259" key="3">
    <source>
        <dbReference type="SMART" id="SM00906"/>
    </source>
</evidence>
<dbReference type="SMART" id="SM00906">
    <property type="entry name" value="Fungal_trans"/>
    <property type="match status" value="1"/>
</dbReference>
<name>A0A077WH40_9FUNG</name>
<feature type="compositionally biased region" description="Polar residues" evidence="2">
    <location>
        <begin position="45"/>
        <end position="54"/>
    </location>
</feature>
<feature type="compositionally biased region" description="Polar residues" evidence="2">
    <location>
        <begin position="528"/>
        <end position="539"/>
    </location>
</feature>
<proteinExistence type="predicted"/>
<feature type="region of interest" description="Disordered" evidence="2">
    <location>
        <begin position="602"/>
        <end position="623"/>
    </location>
</feature>
<gene>
    <name evidence="4" type="ORF">LRAMOSA09564</name>
</gene>
<dbReference type="CDD" id="cd12148">
    <property type="entry name" value="fungal_TF_MHR"/>
    <property type="match status" value="1"/>
</dbReference>
<evidence type="ECO:0000256" key="2">
    <source>
        <dbReference type="SAM" id="MobiDB-lite"/>
    </source>
</evidence>